<dbReference type="Pfam" id="PF04082">
    <property type="entry name" value="Fungal_trans"/>
    <property type="match status" value="1"/>
</dbReference>
<evidence type="ECO:0000256" key="2">
    <source>
        <dbReference type="ARBA" id="ARBA00022723"/>
    </source>
</evidence>
<gene>
    <name evidence="6" type="ORF">LEMA_P067510.1</name>
</gene>
<dbReference type="PROSITE" id="PS50048">
    <property type="entry name" value="ZN2_CY6_FUNGAL_2"/>
    <property type="match status" value="1"/>
</dbReference>
<dbReference type="PROSITE" id="PS00463">
    <property type="entry name" value="ZN2_CY6_FUNGAL_1"/>
    <property type="match status" value="1"/>
</dbReference>
<dbReference type="GeneID" id="13288589"/>
<dbReference type="AlphaFoldDB" id="E4ZIX3"/>
<feature type="region of interest" description="Disordered" evidence="4">
    <location>
        <begin position="121"/>
        <end position="145"/>
    </location>
</feature>
<dbReference type="GO" id="GO:0000981">
    <property type="term" value="F:DNA-binding transcription factor activity, RNA polymerase II-specific"/>
    <property type="evidence" value="ECO:0007669"/>
    <property type="project" value="InterPro"/>
</dbReference>
<feature type="region of interest" description="Disordered" evidence="4">
    <location>
        <begin position="968"/>
        <end position="994"/>
    </location>
</feature>
<evidence type="ECO:0000259" key="5">
    <source>
        <dbReference type="PROSITE" id="PS50048"/>
    </source>
</evidence>
<dbReference type="Pfam" id="PF00172">
    <property type="entry name" value="Zn_clus"/>
    <property type="match status" value="1"/>
</dbReference>
<dbReference type="InterPro" id="IPR036864">
    <property type="entry name" value="Zn2-C6_fun-type_DNA-bd_sf"/>
</dbReference>
<dbReference type="InterPro" id="IPR001138">
    <property type="entry name" value="Zn2Cys6_DnaBD"/>
</dbReference>
<feature type="region of interest" description="Disordered" evidence="4">
    <location>
        <begin position="1"/>
        <end position="26"/>
    </location>
</feature>
<feature type="compositionally biased region" description="Basic and acidic residues" evidence="4">
    <location>
        <begin position="220"/>
        <end position="232"/>
    </location>
</feature>
<evidence type="ECO:0000256" key="3">
    <source>
        <dbReference type="ARBA" id="ARBA00023242"/>
    </source>
</evidence>
<dbReference type="GO" id="GO:0003677">
    <property type="term" value="F:DNA binding"/>
    <property type="evidence" value="ECO:0007669"/>
    <property type="project" value="InterPro"/>
</dbReference>
<protein>
    <recommendedName>
        <fullName evidence="5">Zn(2)-C6 fungal-type domain-containing protein</fullName>
    </recommendedName>
</protein>
<sequence length="1030" mass="115852">MKWGPASTSIGMASGPGVPEKSQVSGKARMTRAWMMQVRCWSDVRSCAWDHKPKRSHSTTGTADAVRVPRPDLVSFFATRQGLSDTVAPFKPPGTYQCNHLPLASWILLVICLASSTSSHTMSEETSPQATRSPNRVEQSDGGMSGPIFAAKRSCITCRRRKVKCDKKTPCSNCARTKIECIFPGPGRAPRKSRKPPDAELLDRLRRLEGVVSSLNAQVEEHEQEVANREKVQNGSVTEENCRFSNGNQGVTADKSVVDLENRFGRLVVEKGKSRYINNSFWASLNNEVEDLEAILVESSDDEDEAQSSESSSASPFQGFVFGYSSPNVDMQQLHPSETRARQFWEVFKENVDPLVKILHIPTFEPVFDQAASQLNKISKTLEPIIFVTYYGAVTSSTPEECRNKWGEERSAMLSRYQFAVEQSLARANFLCCEQIVVLQAFLLFLMLLRRNDDARKIWTMTGLVVRIAQTLGIHRDGSHFGLQPFEIEMRRRLWWQICILDVRSSEDHGCDATIVEASFDTKMPLNVNDSDLHPGMTEFPEERQGYTDMTFCLLRFEVANIFRRIHYVPPGPAVCTEYFAGLSMAEKEKWITDCHQAMEKKYLQHCDMSIPLCWVTATISRLVMSKMWLIVYHPHQRKDGGATLPQATKDKLFITSLENIEYSILLETETRTMKWGWLFRTYVQWHAIAFLLSELCVRTKGEAVDRAWRALEATAGRWWFPLNESSTHRKGQQGYLWNPLRKLLAKARAARTRELALEKASQASRNEQIRYYTEGLDNQRPPPVRANRPSTEGLDRLLRPVAPKLGEMPPAPQPGWPDNLLVANASPQLSERAFSSAKENAGGPQWQQQRQNSTSRDSQRDGLALEQNLYELSTFGLDSVIVDVMEDLNYGYEGNPISTYSTYSPSVPQVSVPRPTQQPPLPAPAIAPHPCPPDGGMDSAEDVPLSTLCDGMFGNVEMDFSTIPTTTSMLDATNQPNQPNQQTESPTMDSGNMDWTLWDDMVNQYGFDGQTANPVNTNGSGHLGMLHWF</sequence>
<reference evidence="7" key="1">
    <citation type="journal article" date="2011" name="Nat. Commun.">
        <title>Effector diversification within compartments of the Leptosphaeria maculans genome affected by Repeat-Induced Point mutations.</title>
        <authorList>
            <person name="Rouxel T."/>
            <person name="Grandaubert J."/>
            <person name="Hane J.K."/>
            <person name="Hoede C."/>
            <person name="van de Wouw A.P."/>
            <person name="Couloux A."/>
            <person name="Dominguez V."/>
            <person name="Anthouard V."/>
            <person name="Bally P."/>
            <person name="Bourras S."/>
            <person name="Cozijnsen A.J."/>
            <person name="Ciuffetti L.M."/>
            <person name="Degrave A."/>
            <person name="Dilmaghani A."/>
            <person name="Duret L."/>
            <person name="Fudal I."/>
            <person name="Goodwin S.B."/>
            <person name="Gout L."/>
            <person name="Glaser N."/>
            <person name="Linglin J."/>
            <person name="Kema G.H.J."/>
            <person name="Lapalu N."/>
            <person name="Lawrence C.B."/>
            <person name="May K."/>
            <person name="Meyer M."/>
            <person name="Ollivier B."/>
            <person name="Poulain J."/>
            <person name="Schoch C.L."/>
            <person name="Simon A."/>
            <person name="Spatafora J.W."/>
            <person name="Stachowiak A."/>
            <person name="Turgeon B.G."/>
            <person name="Tyler B.M."/>
            <person name="Vincent D."/>
            <person name="Weissenbach J."/>
            <person name="Amselem J."/>
            <person name="Quesneville H."/>
            <person name="Oliver R.P."/>
            <person name="Wincker P."/>
            <person name="Balesdent M.-H."/>
            <person name="Howlett B.J."/>
        </authorList>
    </citation>
    <scope>NUCLEOTIDE SEQUENCE [LARGE SCALE GENOMIC DNA]</scope>
    <source>
        <strain evidence="7">JN3 / isolate v23.1.3 / race Av1-4-5-6-7-8</strain>
    </source>
</reference>
<dbReference type="SUPFAM" id="SSF57701">
    <property type="entry name" value="Zn2/Cys6 DNA-binding domain"/>
    <property type="match status" value="1"/>
</dbReference>
<dbReference type="GO" id="GO:0006351">
    <property type="term" value="P:DNA-templated transcription"/>
    <property type="evidence" value="ECO:0007669"/>
    <property type="project" value="InterPro"/>
</dbReference>
<feature type="region of interest" description="Disordered" evidence="4">
    <location>
        <begin position="773"/>
        <end position="795"/>
    </location>
</feature>
<feature type="compositionally biased region" description="Pro residues" evidence="4">
    <location>
        <begin position="917"/>
        <end position="934"/>
    </location>
</feature>
<evidence type="ECO:0000256" key="4">
    <source>
        <dbReference type="SAM" id="MobiDB-lite"/>
    </source>
</evidence>
<dbReference type="STRING" id="985895.E4ZIX3"/>
<dbReference type="EMBL" id="FP929072">
    <property type="protein sequence ID" value="CBX91243.1"/>
    <property type="molecule type" value="Genomic_DNA"/>
</dbReference>
<dbReference type="Proteomes" id="UP000002668">
    <property type="component" value="Genome"/>
</dbReference>
<feature type="region of interest" description="Disordered" evidence="4">
    <location>
        <begin position="906"/>
        <end position="944"/>
    </location>
</feature>
<dbReference type="InterPro" id="IPR007219">
    <property type="entry name" value="XnlR_reg_dom"/>
</dbReference>
<keyword evidence="3" id="KW-0539">Nucleus</keyword>
<dbReference type="SMART" id="SM00906">
    <property type="entry name" value="Fungal_trans"/>
    <property type="match status" value="1"/>
</dbReference>
<feature type="region of interest" description="Disordered" evidence="4">
    <location>
        <begin position="832"/>
        <end position="861"/>
    </location>
</feature>
<evidence type="ECO:0000256" key="1">
    <source>
        <dbReference type="ARBA" id="ARBA00004123"/>
    </source>
</evidence>
<dbReference type="InterPro" id="IPR050613">
    <property type="entry name" value="Sec_Metabolite_Reg"/>
</dbReference>
<feature type="domain" description="Zn(2)-C6 fungal-type" evidence="5">
    <location>
        <begin position="154"/>
        <end position="183"/>
    </location>
</feature>
<dbReference type="OMA" id="LICHEVF"/>
<feature type="compositionally biased region" description="Polar residues" evidence="4">
    <location>
        <begin position="1"/>
        <end position="11"/>
    </location>
</feature>
<dbReference type="CDD" id="cd12148">
    <property type="entry name" value="fungal_TF_MHR"/>
    <property type="match status" value="1"/>
</dbReference>
<feature type="compositionally biased region" description="Polar residues" evidence="4">
    <location>
        <begin position="846"/>
        <end position="857"/>
    </location>
</feature>
<dbReference type="GO" id="GO:0008270">
    <property type="term" value="F:zinc ion binding"/>
    <property type="evidence" value="ECO:0007669"/>
    <property type="project" value="InterPro"/>
</dbReference>
<dbReference type="CDD" id="cd00067">
    <property type="entry name" value="GAL4"/>
    <property type="match status" value="1"/>
</dbReference>
<keyword evidence="7" id="KW-1185">Reference proteome</keyword>
<feature type="region of interest" description="Disordered" evidence="4">
    <location>
        <begin position="220"/>
        <end position="245"/>
    </location>
</feature>
<dbReference type="SMART" id="SM00066">
    <property type="entry name" value="GAL4"/>
    <property type="match status" value="1"/>
</dbReference>
<dbReference type="eggNOG" id="ENOG502SIT3">
    <property type="taxonomic scope" value="Eukaryota"/>
</dbReference>
<keyword evidence="2" id="KW-0479">Metal-binding</keyword>
<organism evidence="7">
    <name type="scientific">Leptosphaeria maculans (strain JN3 / isolate v23.1.3 / race Av1-4-5-6-7-8)</name>
    <name type="common">Blackleg fungus</name>
    <name type="synonym">Phoma lingam</name>
    <dbReference type="NCBI Taxonomy" id="985895"/>
    <lineage>
        <taxon>Eukaryota</taxon>
        <taxon>Fungi</taxon>
        <taxon>Dikarya</taxon>
        <taxon>Ascomycota</taxon>
        <taxon>Pezizomycotina</taxon>
        <taxon>Dothideomycetes</taxon>
        <taxon>Pleosporomycetidae</taxon>
        <taxon>Pleosporales</taxon>
        <taxon>Pleosporineae</taxon>
        <taxon>Leptosphaeriaceae</taxon>
        <taxon>Plenodomus</taxon>
        <taxon>Plenodomus lingam/Leptosphaeria maculans species complex</taxon>
    </lineage>
</organism>
<dbReference type="VEuPathDB" id="FungiDB:LEMA_P067510.1"/>
<accession>E4ZIX3</accession>
<dbReference type="PANTHER" id="PTHR31001">
    <property type="entry name" value="UNCHARACTERIZED TRANSCRIPTIONAL REGULATORY PROTEIN"/>
    <property type="match status" value="1"/>
</dbReference>
<feature type="compositionally biased region" description="Low complexity" evidence="4">
    <location>
        <begin position="906"/>
        <end position="916"/>
    </location>
</feature>
<comment type="subcellular location">
    <subcellularLocation>
        <location evidence="1">Nucleus</location>
    </subcellularLocation>
</comment>
<proteinExistence type="predicted"/>
<dbReference type="PANTHER" id="PTHR31001:SF50">
    <property type="entry name" value="ZN(II)2CYS6 TRANSCRIPTION FACTOR (EUROFUNG)"/>
    <property type="match status" value="1"/>
</dbReference>
<feature type="compositionally biased region" description="Polar residues" evidence="4">
    <location>
        <begin position="233"/>
        <end position="245"/>
    </location>
</feature>
<feature type="compositionally biased region" description="Polar residues" evidence="4">
    <location>
        <begin position="128"/>
        <end position="137"/>
    </location>
</feature>
<feature type="region of interest" description="Disordered" evidence="4">
    <location>
        <begin position="299"/>
        <end position="318"/>
    </location>
</feature>
<evidence type="ECO:0000313" key="6">
    <source>
        <dbReference type="EMBL" id="CBX91243.1"/>
    </source>
</evidence>
<dbReference type="Gene3D" id="4.10.240.10">
    <property type="entry name" value="Zn(2)-C6 fungal-type DNA-binding domain"/>
    <property type="match status" value="1"/>
</dbReference>
<dbReference type="HOGENOM" id="CLU_004083_4_0_1"/>
<dbReference type="OrthoDB" id="3989227at2759"/>
<name>E4ZIX3_LEPMJ</name>
<evidence type="ECO:0000313" key="7">
    <source>
        <dbReference type="Proteomes" id="UP000002668"/>
    </source>
</evidence>
<dbReference type="GO" id="GO:0005634">
    <property type="term" value="C:nucleus"/>
    <property type="evidence" value="ECO:0007669"/>
    <property type="project" value="UniProtKB-SubCell"/>
</dbReference>
<dbReference type="InParanoid" id="E4ZIX3"/>